<dbReference type="InterPro" id="IPR036774">
    <property type="entry name" value="ERV/ALR_sulphydryl_oxid_sf"/>
</dbReference>
<dbReference type="AlphaFoldDB" id="A0A915P8P8"/>
<reference evidence="10" key="1">
    <citation type="submission" date="2022-11" db="UniProtKB">
        <authorList>
            <consortium name="WormBaseParasite"/>
        </authorList>
    </citation>
    <scope>IDENTIFICATION</scope>
</reference>
<dbReference type="Pfam" id="PF04777">
    <property type="entry name" value="Evr1_Alr"/>
    <property type="match status" value="1"/>
</dbReference>
<protein>
    <recommendedName>
        <fullName evidence="7">Sulfhydryl oxidase</fullName>
        <ecNumber evidence="7">1.8.3.2</ecNumber>
    </recommendedName>
</protein>
<dbReference type="GO" id="GO:0016971">
    <property type="term" value="F:flavin-dependent sulfhydryl oxidase activity"/>
    <property type="evidence" value="ECO:0007669"/>
    <property type="project" value="InterPro"/>
</dbReference>
<dbReference type="SUPFAM" id="SSF54001">
    <property type="entry name" value="Cysteine proteinases"/>
    <property type="match status" value="1"/>
</dbReference>
<dbReference type="GO" id="GO:0008234">
    <property type="term" value="F:cysteine-type peptidase activity"/>
    <property type="evidence" value="ECO:0007669"/>
    <property type="project" value="InterPro"/>
</dbReference>
<dbReference type="GO" id="GO:0006508">
    <property type="term" value="P:proteolysis"/>
    <property type="evidence" value="ECO:0007669"/>
    <property type="project" value="InterPro"/>
</dbReference>
<evidence type="ECO:0000256" key="5">
    <source>
        <dbReference type="ARBA" id="ARBA00023002"/>
    </source>
</evidence>
<keyword evidence="9" id="KW-1185">Reference proteome</keyword>
<dbReference type="InterPro" id="IPR000668">
    <property type="entry name" value="Peptidase_C1A_C"/>
</dbReference>
<keyword evidence="4 7" id="KW-0274">FAD</keyword>
<dbReference type="SUPFAM" id="SSF69000">
    <property type="entry name" value="FAD-dependent thiol oxidase"/>
    <property type="match status" value="1"/>
</dbReference>
<evidence type="ECO:0000313" key="9">
    <source>
        <dbReference type="Proteomes" id="UP000887560"/>
    </source>
</evidence>
<evidence type="ECO:0000256" key="1">
    <source>
        <dbReference type="ARBA" id="ARBA00001974"/>
    </source>
</evidence>
<dbReference type="PANTHER" id="PTHR22897">
    <property type="entry name" value="QUIESCIN Q6-RELATED SULFHYDRYL OXIDASE"/>
    <property type="match status" value="1"/>
</dbReference>
<dbReference type="InterPro" id="IPR017905">
    <property type="entry name" value="ERV/ALR_sulphydryl_oxidase"/>
</dbReference>
<dbReference type="PANTHER" id="PTHR22897:SF8">
    <property type="entry name" value="SULFHYDRYL OXIDASE"/>
    <property type="match status" value="1"/>
</dbReference>
<dbReference type="GO" id="GO:0006457">
    <property type="term" value="P:protein folding"/>
    <property type="evidence" value="ECO:0007669"/>
    <property type="project" value="TreeGrafter"/>
</dbReference>
<evidence type="ECO:0000256" key="4">
    <source>
        <dbReference type="ARBA" id="ARBA00022827"/>
    </source>
</evidence>
<comment type="cofactor">
    <cofactor evidence="1 7">
        <name>FAD</name>
        <dbReference type="ChEBI" id="CHEBI:57692"/>
    </cofactor>
</comment>
<organism evidence="9 10">
    <name type="scientific">Meloidogyne floridensis</name>
    <dbReference type="NCBI Taxonomy" id="298350"/>
    <lineage>
        <taxon>Eukaryota</taxon>
        <taxon>Metazoa</taxon>
        <taxon>Ecdysozoa</taxon>
        <taxon>Nematoda</taxon>
        <taxon>Chromadorea</taxon>
        <taxon>Rhabditida</taxon>
        <taxon>Tylenchina</taxon>
        <taxon>Tylenchomorpha</taxon>
        <taxon>Tylenchoidea</taxon>
        <taxon>Meloidogynidae</taxon>
        <taxon>Meloidogyninae</taxon>
        <taxon>Meloidogyne</taxon>
    </lineage>
</organism>
<dbReference type="EC" id="1.8.3.2" evidence="7"/>
<dbReference type="GO" id="GO:0000139">
    <property type="term" value="C:Golgi membrane"/>
    <property type="evidence" value="ECO:0007669"/>
    <property type="project" value="TreeGrafter"/>
</dbReference>
<sequence>MGTLSSPVLRGYTCGLWTLFHVLTVNGYRNGQKDNSFDPLRLLLAIRDWVLSFFACDHCRVHFRKMTTKTARIETSINREEDVFLYLWKAHNLVNSRLHDLTLLSFGNMNIKRSGNSSSSLLILPLLLCLGFLLWNHCQANEHHETVEHWVKRVLQEGRYPSNRDNIHNEKEEGSISTNTNIFEERRDSGLSMESKEIENDNYVEPVIPWFSDWEKMVKEQEAKKKKHPKKSLPIRHSPIQNIQERPRHIQGPCLLRRNKPVQHRTYPRSYEFPGFELSIPRKWDWRNVDGINFCSPTRNQHIPVYCGGSLNDRFNIARKNRWPMTSLSPQEIIACNGRGRGCNGGTAEDVFEHAKTVGLVEEGCNNFKADFGKLTGRLQMMSEIHNRGPISCTMGCTPQFDLNYTSGIYREHGEYPPNHIVSVTGWDWDEETKTEYWIVRNSWGEAWGEMGWFRVVTSLFNGGRGDQFNMGIERECYFADPDVSNLN</sequence>
<accession>A0A915P8P8</accession>
<proteinExistence type="predicted"/>
<evidence type="ECO:0000256" key="7">
    <source>
        <dbReference type="RuleBase" id="RU371123"/>
    </source>
</evidence>
<dbReference type="InterPro" id="IPR038765">
    <property type="entry name" value="Papain-like_cys_pep_sf"/>
</dbReference>
<evidence type="ECO:0000256" key="3">
    <source>
        <dbReference type="ARBA" id="ARBA00022729"/>
    </source>
</evidence>
<keyword evidence="3" id="KW-0732">Signal</keyword>
<evidence type="ECO:0000256" key="6">
    <source>
        <dbReference type="ARBA" id="ARBA00023157"/>
    </source>
</evidence>
<dbReference type="PROSITE" id="PS51324">
    <property type="entry name" value="ERV_ALR"/>
    <property type="match status" value="1"/>
</dbReference>
<evidence type="ECO:0000256" key="2">
    <source>
        <dbReference type="ARBA" id="ARBA00022630"/>
    </source>
</evidence>
<name>A0A915P8P8_9BILA</name>
<dbReference type="Gene3D" id="1.20.120.310">
    <property type="entry name" value="ERV/ALR sulfhydryl oxidase domain"/>
    <property type="match status" value="1"/>
</dbReference>
<keyword evidence="5 7" id="KW-0560">Oxidoreductase</keyword>
<dbReference type="InterPro" id="IPR039798">
    <property type="entry name" value="Sulfhydryl_oxidase"/>
</dbReference>
<dbReference type="Gene3D" id="3.90.70.10">
    <property type="entry name" value="Cysteine proteinases"/>
    <property type="match status" value="1"/>
</dbReference>
<keyword evidence="6" id="KW-1015">Disulfide bond</keyword>
<dbReference type="Pfam" id="PF00112">
    <property type="entry name" value="Peptidase_C1"/>
    <property type="match status" value="2"/>
</dbReference>
<feature type="domain" description="ERV/ALR sulfhydryl oxidase" evidence="8">
    <location>
        <begin position="5"/>
        <end position="114"/>
    </location>
</feature>
<evidence type="ECO:0000313" key="10">
    <source>
        <dbReference type="WBParaSite" id="scf7180000424027.g12055"/>
    </source>
</evidence>
<dbReference type="GO" id="GO:0005615">
    <property type="term" value="C:extracellular space"/>
    <property type="evidence" value="ECO:0007669"/>
    <property type="project" value="TreeGrafter"/>
</dbReference>
<comment type="catalytic activity">
    <reaction evidence="7">
        <text>2 R'C(R)SH + O2 = R'C(R)S-S(R)CR' + H2O2</text>
        <dbReference type="Rhea" id="RHEA:17357"/>
        <dbReference type="ChEBI" id="CHEBI:15379"/>
        <dbReference type="ChEBI" id="CHEBI:16240"/>
        <dbReference type="ChEBI" id="CHEBI:16520"/>
        <dbReference type="ChEBI" id="CHEBI:17412"/>
        <dbReference type="EC" id="1.8.3.2"/>
    </reaction>
</comment>
<evidence type="ECO:0000259" key="8">
    <source>
        <dbReference type="PROSITE" id="PS51324"/>
    </source>
</evidence>
<dbReference type="SMART" id="SM00645">
    <property type="entry name" value="Pept_C1"/>
    <property type="match status" value="1"/>
</dbReference>
<dbReference type="Proteomes" id="UP000887560">
    <property type="component" value="Unplaced"/>
</dbReference>
<dbReference type="GO" id="GO:0003756">
    <property type="term" value="F:protein disulfide isomerase activity"/>
    <property type="evidence" value="ECO:0007669"/>
    <property type="project" value="TreeGrafter"/>
</dbReference>
<dbReference type="PROSITE" id="PS00640">
    <property type="entry name" value="THIOL_PROTEASE_ASN"/>
    <property type="match status" value="1"/>
</dbReference>
<dbReference type="InterPro" id="IPR025661">
    <property type="entry name" value="Pept_asp_AS"/>
</dbReference>
<dbReference type="WBParaSite" id="scf7180000424027.g12055">
    <property type="protein sequence ID" value="scf7180000424027.g12055"/>
    <property type="gene ID" value="scf7180000424027.g12055"/>
</dbReference>
<keyword evidence="2 7" id="KW-0285">Flavoprotein</keyword>